<evidence type="ECO:0000313" key="1">
    <source>
        <dbReference type="EMBL" id="MDK2126074.1"/>
    </source>
</evidence>
<gene>
    <name evidence="1" type="ORF">PZA18_18685</name>
</gene>
<sequence length="65" mass="7853">MFKKDTAYVSEFTLFMRDFLEKNPQVAKDQIEGRARLWDKQIDRDFQSEAEASNVPRKPYYYQPD</sequence>
<evidence type="ECO:0000313" key="2">
    <source>
        <dbReference type="Proteomes" id="UP001172778"/>
    </source>
</evidence>
<proteinExistence type="predicted"/>
<name>A0ABT7E1D9_9NEIS</name>
<comment type="caution">
    <text evidence="1">The sequence shown here is derived from an EMBL/GenBank/DDBJ whole genome shotgun (WGS) entry which is preliminary data.</text>
</comment>
<dbReference type="Pfam" id="PF11943">
    <property type="entry name" value="DUF3460"/>
    <property type="match status" value="1"/>
</dbReference>
<reference evidence="1" key="1">
    <citation type="submission" date="2023-03" db="EMBL/GenBank/DDBJ databases">
        <title>Chitinimonas shenzhenensis gen. nov., sp. nov., a novel member of family Burkholderiaceae isolated from activated sludge collected in Shen Zhen, China.</title>
        <authorList>
            <person name="Wang X."/>
        </authorList>
    </citation>
    <scope>NUCLEOTIDE SEQUENCE</scope>
    <source>
        <strain evidence="1">DQS-5</strain>
    </source>
</reference>
<protein>
    <submittedName>
        <fullName evidence="1">DUF3460 family protein</fullName>
    </submittedName>
</protein>
<accession>A0ABT7E1D9</accession>
<keyword evidence="2" id="KW-1185">Reference proteome</keyword>
<dbReference type="InterPro" id="IPR021853">
    <property type="entry name" value="DUF3460"/>
</dbReference>
<dbReference type="Proteomes" id="UP001172778">
    <property type="component" value="Unassembled WGS sequence"/>
</dbReference>
<dbReference type="RefSeq" id="WP_284102389.1">
    <property type="nucleotide sequence ID" value="NZ_JARRAF010000030.1"/>
</dbReference>
<dbReference type="EMBL" id="JARRAF010000030">
    <property type="protein sequence ID" value="MDK2126074.1"/>
    <property type="molecule type" value="Genomic_DNA"/>
</dbReference>
<organism evidence="1 2">
    <name type="scientific">Parachitinimonas caeni</name>
    <dbReference type="NCBI Taxonomy" id="3031301"/>
    <lineage>
        <taxon>Bacteria</taxon>
        <taxon>Pseudomonadati</taxon>
        <taxon>Pseudomonadota</taxon>
        <taxon>Betaproteobacteria</taxon>
        <taxon>Neisseriales</taxon>
        <taxon>Chitinibacteraceae</taxon>
        <taxon>Parachitinimonas</taxon>
    </lineage>
</organism>